<dbReference type="PROSITE" id="PS50883">
    <property type="entry name" value="EAL"/>
    <property type="match status" value="1"/>
</dbReference>
<dbReference type="AlphaFoldDB" id="A0A1E5IW58"/>
<dbReference type="EMBL" id="MCBT01000015">
    <property type="protein sequence ID" value="OEG74754.1"/>
    <property type="molecule type" value="Genomic_DNA"/>
</dbReference>
<dbReference type="Proteomes" id="UP000095230">
    <property type="component" value="Unassembled WGS sequence"/>
</dbReference>
<dbReference type="FunFam" id="3.30.70.270:FF:000001">
    <property type="entry name" value="Diguanylate cyclase domain protein"/>
    <property type="match status" value="1"/>
</dbReference>
<dbReference type="SUPFAM" id="SSF55073">
    <property type="entry name" value="Nucleotide cyclase"/>
    <property type="match status" value="1"/>
</dbReference>
<protein>
    <submittedName>
        <fullName evidence="5">Diguanylate cyclase</fullName>
    </submittedName>
</protein>
<dbReference type="SMART" id="SM00052">
    <property type="entry name" value="EAL"/>
    <property type="match status" value="1"/>
</dbReference>
<dbReference type="InterPro" id="IPR001633">
    <property type="entry name" value="EAL_dom"/>
</dbReference>
<dbReference type="Pfam" id="PF13185">
    <property type="entry name" value="GAF_2"/>
    <property type="match status" value="2"/>
</dbReference>
<feature type="domain" description="GGDEF" evidence="4">
    <location>
        <begin position="481"/>
        <end position="615"/>
    </location>
</feature>
<dbReference type="SMART" id="SM00267">
    <property type="entry name" value="GGDEF"/>
    <property type="match status" value="1"/>
</dbReference>
<dbReference type="SUPFAM" id="SSF55781">
    <property type="entry name" value="GAF domain-like"/>
    <property type="match status" value="2"/>
</dbReference>
<comment type="cofactor">
    <cofactor evidence="1">
        <name>Mg(2+)</name>
        <dbReference type="ChEBI" id="CHEBI:18420"/>
    </cofactor>
</comment>
<sequence length="881" mass="100049">MFREKTNQYSPREIGRLFKRIKRLKSLARKYKRSEIIQNTLLDISNLAARVEHADEFYAGIQNNLNKLLPADNFFIAILNLQTNRLDVPFFVDEKDQHPSKLYPSEDISQTLHSGLTGYVLKHQTPLLCDNDKYEQLIANNEIVSRGSSCHQWLGVPIFSGEQTIGVLAVQSYNPAICYGDIEVELMTFISQHVAGVIERVQYQHNLEAAIEYRTKELSVAYDKLQREVTERRRAEKLQKSLFEIAELSNADLDDSTFYAELHQIISHLLPANNCYIALLDDTGRNLQFPFYVSQLNVGQPQNRPLADGLTEYILKHKRPSLLDSGDIKSLIQNKLLYAKAPQLNYTETIYQWIGVPLFIQGVVRGALTIYSFSDSQTYQEKDLGLLTFVSQHIASAIERKLSAQSLQQSYEQLEEKVVERTRALATLNQDLEKEIAQRCKVEQQLVHDASHDTLTGLPNRAMFLERLAQAVKHVRRHDSDRFALLFIDLDRFKLINDTLGHIQGDRFLIETARRLNLCIRENDTLGRIGGDEFVILLDSINNNHDAIEVAERILGELATPYQLANQSFTSGASIGIAFSGKNNTDTSESLLKDADAAMYQAKSNGKGCYVIFDDSTSHQQAHDVTLEIELREALKKKALALQYFPIMTLDSQKVVALEPRLYWQHTQLGKIKQAQLANIAEHCNLLKELDLYLIEQLNDDYNKLSVSMNADTHVHLNISSQHLKHKHAVRKLKNRIKQSFFPSDHIWAFFDEKAFVQDSESHINAFDTLKKLNVNIGLSAYGSAHCALSSLSFLPLSGLKLDPSYISHLNHPQHKNLLKAHQLSAQALELELYVDGVKTDLQRQQLASLGFSLGQGQALGETLDSTRLEPPKHHETNRYA</sequence>
<dbReference type="RefSeq" id="WP_069670572.1">
    <property type="nucleotide sequence ID" value="NZ_MCBT01000015.1"/>
</dbReference>
<dbReference type="InterPro" id="IPR003018">
    <property type="entry name" value="GAF"/>
</dbReference>
<keyword evidence="2" id="KW-0175">Coiled coil</keyword>
<dbReference type="InterPro" id="IPR052155">
    <property type="entry name" value="Biofilm_reg_signaling"/>
</dbReference>
<dbReference type="InterPro" id="IPR029787">
    <property type="entry name" value="Nucleotide_cyclase"/>
</dbReference>
<dbReference type="InterPro" id="IPR029016">
    <property type="entry name" value="GAF-like_dom_sf"/>
</dbReference>
<evidence type="ECO:0000313" key="5">
    <source>
        <dbReference type="EMBL" id="OEG74754.1"/>
    </source>
</evidence>
<dbReference type="Gene3D" id="3.30.70.270">
    <property type="match status" value="1"/>
</dbReference>
<accession>A0A1E5IW58</accession>
<dbReference type="PANTHER" id="PTHR44757">
    <property type="entry name" value="DIGUANYLATE CYCLASE DGCP"/>
    <property type="match status" value="1"/>
</dbReference>
<dbReference type="InterPro" id="IPR000160">
    <property type="entry name" value="GGDEF_dom"/>
</dbReference>
<proteinExistence type="predicted"/>
<dbReference type="Pfam" id="PF00990">
    <property type="entry name" value="GGDEF"/>
    <property type="match status" value="1"/>
</dbReference>
<name>A0A1E5IW58_SHECO</name>
<dbReference type="InterPro" id="IPR035919">
    <property type="entry name" value="EAL_sf"/>
</dbReference>
<dbReference type="Gene3D" id="3.30.450.40">
    <property type="match status" value="2"/>
</dbReference>
<evidence type="ECO:0000256" key="1">
    <source>
        <dbReference type="ARBA" id="ARBA00001946"/>
    </source>
</evidence>
<dbReference type="InterPro" id="IPR043128">
    <property type="entry name" value="Rev_trsase/Diguanyl_cyclase"/>
</dbReference>
<dbReference type="GO" id="GO:0003824">
    <property type="term" value="F:catalytic activity"/>
    <property type="evidence" value="ECO:0007669"/>
    <property type="project" value="UniProtKB-ARBA"/>
</dbReference>
<evidence type="ECO:0000256" key="2">
    <source>
        <dbReference type="SAM" id="Coils"/>
    </source>
</evidence>
<evidence type="ECO:0000259" key="3">
    <source>
        <dbReference type="PROSITE" id="PS50883"/>
    </source>
</evidence>
<dbReference type="Pfam" id="PF00563">
    <property type="entry name" value="EAL"/>
    <property type="match status" value="1"/>
</dbReference>
<dbReference type="STRING" id="23.BEL05_01470"/>
<dbReference type="CDD" id="cd01948">
    <property type="entry name" value="EAL"/>
    <property type="match status" value="1"/>
</dbReference>
<organism evidence="5 6">
    <name type="scientific">Shewanella colwelliana</name>
    <name type="common">Alteromonas colwelliana</name>
    <dbReference type="NCBI Taxonomy" id="23"/>
    <lineage>
        <taxon>Bacteria</taxon>
        <taxon>Pseudomonadati</taxon>
        <taxon>Pseudomonadota</taxon>
        <taxon>Gammaproteobacteria</taxon>
        <taxon>Alteromonadales</taxon>
        <taxon>Shewanellaceae</taxon>
        <taxon>Shewanella</taxon>
    </lineage>
</organism>
<dbReference type="SUPFAM" id="SSF141868">
    <property type="entry name" value="EAL domain-like"/>
    <property type="match status" value="1"/>
</dbReference>
<feature type="coiled-coil region" evidence="2">
    <location>
        <begin position="404"/>
        <end position="431"/>
    </location>
</feature>
<feature type="domain" description="EAL" evidence="3">
    <location>
        <begin position="624"/>
        <end position="877"/>
    </location>
</feature>
<dbReference type="PROSITE" id="PS50887">
    <property type="entry name" value="GGDEF"/>
    <property type="match status" value="1"/>
</dbReference>
<dbReference type="Gene3D" id="3.20.20.450">
    <property type="entry name" value="EAL domain"/>
    <property type="match status" value="1"/>
</dbReference>
<dbReference type="SMART" id="SM00065">
    <property type="entry name" value="GAF"/>
    <property type="match status" value="2"/>
</dbReference>
<dbReference type="NCBIfam" id="TIGR00254">
    <property type="entry name" value="GGDEF"/>
    <property type="match status" value="1"/>
</dbReference>
<gene>
    <name evidence="5" type="ORF">BEL05_01470</name>
</gene>
<evidence type="ECO:0000259" key="4">
    <source>
        <dbReference type="PROSITE" id="PS50887"/>
    </source>
</evidence>
<dbReference type="PANTHER" id="PTHR44757:SF2">
    <property type="entry name" value="BIOFILM ARCHITECTURE MAINTENANCE PROTEIN MBAA"/>
    <property type="match status" value="1"/>
</dbReference>
<dbReference type="OrthoDB" id="9804951at2"/>
<dbReference type="CDD" id="cd01949">
    <property type="entry name" value="GGDEF"/>
    <property type="match status" value="1"/>
</dbReference>
<reference evidence="5 6" key="1">
    <citation type="submission" date="2016-07" db="EMBL/GenBank/DDBJ databases">
        <title>Whole-genome of two Shewanella species isolated from a digestive organ of sea cucumber Apostichopus japonicus Selenka 1867.</title>
        <authorList>
            <person name="Hong H.-H."/>
            <person name="Choi H."/>
            <person name="Cheon S."/>
            <person name="Oh J.-S."/>
            <person name="Lee H.-G."/>
            <person name="Park C."/>
        </authorList>
    </citation>
    <scope>NUCLEOTIDE SEQUENCE [LARGE SCALE GENOMIC DNA]</scope>
    <source>
        <strain evidence="5 6">CSB03KR</strain>
    </source>
</reference>
<evidence type="ECO:0000313" key="6">
    <source>
        <dbReference type="Proteomes" id="UP000095230"/>
    </source>
</evidence>
<comment type="caution">
    <text evidence="5">The sequence shown here is derived from an EMBL/GenBank/DDBJ whole genome shotgun (WGS) entry which is preliminary data.</text>
</comment>